<dbReference type="AlphaFoldDB" id="A0A0R2BEL7"/>
<keyword evidence="1" id="KW-0175">Coiled coil</keyword>
<organism evidence="3 4">
    <name type="scientific">Secundilactobacillus collinoides DSM 20515 = JCM 1123</name>
    <dbReference type="NCBI Taxonomy" id="1423733"/>
    <lineage>
        <taxon>Bacteria</taxon>
        <taxon>Bacillati</taxon>
        <taxon>Bacillota</taxon>
        <taxon>Bacilli</taxon>
        <taxon>Lactobacillales</taxon>
        <taxon>Lactobacillaceae</taxon>
        <taxon>Secundilactobacillus</taxon>
    </lineage>
</organism>
<keyword evidence="2" id="KW-0812">Transmembrane</keyword>
<dbReference type="Pfam" id="PF10779">
    <property type="entry name" value="XhlA"/>
    <property type="match status" value="1"/>
</dbReference>
<name>A0A0R2BEL7_SECCO</name>
<evidence type="ECO:0000256" key="1">
    <source>
        <dbReference type="SAM" id="Coils"/>
    </source>
</evidence>
<proteinExistence type="predicted"/>
<dbReference type="EMBL" id="AYYR01000010">
    <property type="protein sequence ID" value="KRM77466.1"/>
    <property type="molecule type" value="Genomic_DNA"/>
</dbReference>
<feature type="coiled-coil region" evidence="1">
    <location>
        <begin position="14"/>
        <end position="51"/>
    </location>
</feature>
<gene>
    <name evidence="3" type="ORF">FC82_GL000089</name>
</gene>
<protein>
    <recommendedName>
        <fullName evidence="5">Holin</fullName>
    </recommendedName>
</protein>
<dbReference type="Proteomes" id="UP000051845">
    <property type="component" value="Unassembled WGS sequence"/>
</dbReference>
<evidence type="ECO:0000256" key="2">
    <source>
        <dbReference type="SAM" id="Phobius"/>
    </source>
</evidence>
<evidence type="ECO:0000313" key="3">
    <source>
        <dbReference type="EMBL" id="KRM77466.1"/>
    </source>
</evidence>
<dbReference type="InterPro" id="IPR019715">
    <property type="entry name" value="Haemolysin_XhlA"/>
</dbReference>
<dbReference type="PATRIC" id="fig|1423733.4.peg.91"/>
<sequence length="90" mass="10201">MMVPTANRHNFKNIIDIQKDVSATKTKVEDIEEKLNQVDSLDEKAEKSLAKSVENGHRINRLTSIQNWLIGILISGIGVPILIYIIEKFI</sequence>
<keyword evidence="2" id="KW-0472">Membrane</keyword>
<reference evidence="3 4" key="1">
    <citation type="journal article" date="2015" name="Genome Announc.">
        <title>Expanding the biotechnology potential of lactobacilli through comparative genomics of 213 strains and associated genera.</title>
        <authorList>
            <person name="Sun Z."/>
            <person name="Harris H.M."/>
            <person name="McCann A."/>
            <person name="Guo C."/>
            <person name="Argimon S."/>
            <person name="Zhang W."/>
            <person name="Yang X."/>
            <person name="Jeffery I.B."/>
            <person name="Cooney J.C."/>
            <person name="Kagawa T.F."/>
            <person name="Liu W."/>
            <person name="Song Y."/>
            <person name="Salvetti E."/>
            <person name="Wrobel A."/>
            <person name="Rasinkangas P."/>
            <person name="Parkhill J."/>
            <person name="Rea M.C."/>
            <person name="O'Sullivan O."/>
            <person name="Ritari J."/>
            <person name="Douillard F.P."/>
            <person name="Paul Ross R."/>
            <person name="Yang R."/>
            <person name="Briner A.E."/>
            <person name="Felis G.E."/>
            <person name="de Vos W.M."/>
            <person name="Barrangou R."/>
            <person name="Klaenhammer T.R."/>
            <person name="Caufield P.W."/>
            <person name="Cui Y."/>
            <person name="Zhang H."/>
            <person name="O'Toole P.W."/>
        </authorList>
    </citation>
    <scope>NUCLEOTIDE SEQUENCE [LARGE SCALE GENOMIC DNA]</scope>
    <source>
        <strain evidence="3 4">DSM 20515</strain>
    </source>
</reference>
<evidence type="ECO:0008006" key="5">
    <source>
        <dbReference type="Google" id="ProtNLM"/>
    </source>
</evidence>
<dbReference type="RefSeq" id="WP_243676986.1">
    <property type="nucleotide sequence ID" value="NZ_BBEQ01000046.1"/>
</dbReference>
<feature type="transmembrane region" description="Helical" evidence="2">
    <location>
        <begin position="68"/>
        <end position="86"/>
    </location>
</feature>
<accession>A0A0R2BEL7</accession>
<keyword evidence="2" id="KW-1133">Transmembrane helix</keyword>
<comment type="caution">
    <text evidence="3">The sequence shown here is derived from an EMBL/GenBank/DDBJ whole genome shotgun (WGS) entry which is preliminary data.</text>
</comment>
<evidence type="ECO:0000313" key="4">
    <source>
        <dbReference type="Proteomes" id="UP000051845"/>
    </source>
</evidence>